<keyword evidence="3 5" id="KW-1133">Transmembrane helix</keyword>
<keyword evidence="7" id="KW-0436">Ligase</keyword>
<evidence type="ECO:0000256" key="2">
    <source>
        <dbReference type="ARBA" id="ARBA00022692"/>
    </source>
</evidence>
<evidence type="ECO:0000259" key="6">
    <source>
        <dbReference type="Pfam" id="PF04932"/>
    </source>
</evidence>
<feature type="transmembrane region" description="Helical" evidence="5">
    <location>
        <begin position="254"/>
        <end position="274"/>
    </location>
</feature>
<feature type="transmembrane region" description="Helical" evidence="5">
    <location>
        <begin position="83"/>
        <end position="104"/>
    </location>
</feature>
<dbReference type="EMBL" id="SRLE01000012">
    <property type="protein sequence ID" value="TGD71882.1"/>
    <property type="molecule type" value="Genomic_DNA"/>
</dbReference>
<name>A0A4Z0LX05_9GAMM</name>
<reference evidence="7 8" key="1">
    <citation type="submission" date="2019-04" db="EMBL/GenBank/DDBJ databases">
        <title>Taxonomy of novel Haliea sp. from mangrove soil of West Coast of India.</title>
        <authorList>
            <person name="Verma A."/>
            <person name="Kumar P."/>
            <person name="Krishnamurthi S."/>
        </authorList>
    </citation>
    <scope>NUCLEOTIDE SEQUENCE [LARGE SCALE GENOMIC DNA]</scope>
    <source>
        <strain evidence="7 8">SAOS-164</strain>
    </source>
</reference>
<dbReference type="PANTHER" id="PTHR37422:SF13">
    <property type="entry name" value="LIPOPOLYSACCHARIDE BIOSYNTHESIS PROTEIN PA4999-RELATED"/>
    <property type="match status" value="1"/>
</dbReference>
<feature type="transmembrane region" description="Helical" evidence="5">
    <location>
        <begin position="185"/>
        <end position="201"/>
    </location>
</feature>
<keyword evidence="8" id="KW-1185">Reference proteome</keyword>
<comment type="caution">
    <text evidence="7">The sequence shown here is derived from an EMBL/GenBank/DDBJ whole genome shotgun (WGS) entry which is preliminary data.</text>
</comment>
<feature type="transmembrane region" description="Helical" evidence="5">
    <location>
        <begin position="383"/>
        <end position="401"/>
    </location>
</feature>
<dbReference type="GO" id="GO:0016020">
    <property type="term" value="C:membrane"/>
    <property type="evidence" value="ECO:0007669"/>
    <property type="project" value="UniProtKB-SubCell"/>
</dbReference>
<organism evidence="7 8">
    <name type="scientific">Mangrovimicrobium sediminis</name>
    <dbReference type="NCBI Taxonomy" id="2562682"/>
    <lineage>
        <taxon>Bacteria</taxon>
        <taxon>Pseudomonadati</taxon>
        <taxon>Pseudomonadota</taxon>
        <taxon>Gammaproteobacteria</taxon>
        <taxon>Cellvibrionales</taxon>
        <taxon>Halieaceae</taxon>
        <taxon>Mangrovimicrobium</taxon>
    </lineage>
</organism>
<dbReference type="GO" id="GO:0016874">
    <property type="term" value="F:ligase activity"/>
    <property type="evidence" value="ECO:0007669"/>
    <property type="project" value="UniProtKB-KW"/>
</dbReference>
<feature type="transmembrane region" description="Helical" evidence="5">
    <location>
        <begin position="6"/>
        <end position="39"/>
    </location>
</feature>
<feature type="domain" description="O-antigen ligase-related" evidence="6">
    <location>
        <begin position="215"/>
        <end position="366"/>
    </location>
</feature>
<dbReference type="PANTHER" id="PTHR37422">
    <property type="entry name" value="TEICHURONIC ACID BIOSYNTHESIS PROTEIN TUAE"/>
    <property type="match status" value="1"/>
</dbReference>
<feature type="transmembrane region" description="Helical" evidence="5">
    <location>
        <begin position="51"/>
        <end position="77"/>
    </location>
</feature>
<proteinExistence type="predicted"/>
<evidence type="ECO:0000256" key="3">
    <source>
        <dbReference type="ARBA" id="ARBA00022989"/>
    </source>
</evidence>
<dbReference type="OrthoDB" id="7827596at2"/>
<evidence type="ECO:0000256" key="5">
    <source>
        <dbReference type="SAM" id="Phobius"/>
    </source>
</evidence>
<evidence type="ECO:0000256" key="4">
    <source>
        <dbReference type="ARBA" id="ARBA00023136"/>
    </source>
</evidence>
<protein>
    <submittedName>
        <fullName evidence="7">O-antigen ligase domain-containing protein</fullName>
    </submittedName>
</protein>
<keyword evidence="2 5" id="KW-0812">Transmembrane</keyword>
<keyword evidence="4 5" id="KW-0472">Membrane</keyword>
<dbReference type="InterPro" id="IPR007016">
    <property type="entry name" value="O-antigen_ligase-rel_domated"/>
</dbReference>
<dbReference type="InterPro" id="IPR051533">
    <property type="entry name" value="WaaL-like"/>
</dbReference>
<feature type="transmembrane region" description="Helical" evidence="5">
    <location>
        <begin position="358"/>
        <end position="376"/>
    </location>
</feature>
<feature type="transmembrane region" description="Helical" evidence="5">
    <location>
        <begin position="407"/>
        <end position="422"/>
    </location>
</feature>
<evidence type="ECO:0000313" key="7">
    <source>
        <dbReference type="EMBL" id="TGD71882.1"/>
    </source>
</evidence>
<dbReference type="Proteomes" id="UP000298050">
    <property type="component" value="Unassembled WGS sequence"/>
</dbReference>
<feature type="transmembrane region" description="Helical" evidence="5">
    <location>
        <begin position="116"/>
        <end position="132"/>
    </location>
</feature>
<dbReference type="RefSeq" id="WP_135445926.1">
    <property type="nucleotide sequence ID" value="NZ_SRLE01000012.1"/>
</dbReference>
<gene>
    <name evidence="7" type="ORF">E4634_17380</name>
</gene>
<sequence>MSDASAYAVFLLPLAAVGFVLFLASFRNALWFLTFHLVVRSLIDSASQYTYLPVIGPLSIAATYSVIYICLIFVFLVSKRKRIFSPLLVPLAAYLVVLLLSTIFSGRWTDLIEVSIKWVYFYLVFLLAWSIADSYPMRKIAWALTIGASYPIANQLLMSVVRGPKCIEGQAICSYVGSFYHESELAAWILIFILGTMLGFRSNSKPRVKYFFLAAILVGVLSLLLNGYRTAILAFVVLLIYLYVVYLRKLSVPVAIFVGFAFAWFGVAGFIYAYDSLGAYIGDFVTVFSNPGHYLTISGEPDNKEVFSGRLYLFSLTLYQYVNGGPVEYLLGIGPNGVQAEIGVYAHNEFVSALVESGILGFLVFAWLLLVCWKVVAASNDRLLLGVYLCVLVMAMATMPLHNIRSMVLLAVTFGIAYGQYAKQRVSVPGRRTKKIVGNVGPMRA</sequence>
<dbReference type="AlphaFoldDB" id="A0A4Z0LX05"/>
<evidence type="ECO:0000313" key="8">
    <source>
        <dbReference type="Proteomes" id="UP000298050"/>
    </source>
</evidence>
<accession>A0A4Z0LX05</accession>
<comment type="subcellular location">
    <subcellularLocation>
        <location evidence="1">Membrane</location>
        <topology evidence="1">Multi-pass membrane protein</topology>
    </subcellularLocation>
</comment>
<dbReference type="Pfam" id="PF04932">
    <property type="entry name" value="Wzy_C"/>
    <property type="match status" value="1"/>
</dbReference>
<evidence type="ECO:0000256" key="1">
    <source>
        <dbReference type="ARBA" id="ARBA00004141"/>
    </source>
</evidence>
<feature type="transmembrane region" description="Helical" evidence="5">
    <location>
        <begin position="231"/>
        <end position="247"/>
    </location>
</feature>
<feature type="transmembrane region" description="Helical" evidence="5">
    <location>
        <begin position="208"/>
        <end position="225"/>
    </location>
</feature>